<name>A0ABW5TUW3_9SPHI</name>
<organism evidence="1 2">
    <name type="scientific">Pedobacter alpinus</name>
    <dbReference type="NCBI Taxonomy" id="1590643"/>
    <lineage>
        <taxon>Bacteria</taxon>
        <taxon>Pseudomonadati</taxon>
        <taxon>Bacteroidota</taxon>
        <taxon>Sphingobacteriia</taxon>
        <taxon>Sphingobacteriales</taxon>
        <taxon>Sphingobacteriaceae</taxon>
        <taxon>Pedobacter</taxon>
    </lineage>
</organism>
<dbReference type="Pfam" id="PF09837">
    <property type="entry name" value="DUF2064"/>
    <property type="match status" value="1"/>
</dbReference>
<dbReference type="InterPro" id="IPR018641">
    <property type="entry name" value="Trfase_1_rSAM/seldom-assoc"/>
</dbReference>
<evidence type="ECO:0000313" key="2">
    <source>
        <dbReference type="Proteomes" id="UP001597546"/>
    </source>
</evidence>
<dbReference type="RefSeq" id="WP_379047296.1">
    <property type="nucleotide sequence ID" value="NZ_JBHSKW010000065.1"/>
</dbReference>
<dbReference type="PANTHER" id="PTHR36529">
    <property type="entry name" value="SLL1095 PROTEIN"/>
    <property type="match status" value="1"/>
</dbReference>
<dbReference type="Proteomes" id="UP001597546">
    <property type="component" value="Unassembled WGS sequence"/>
</dbReference>
<dbReference type="Gene3D" id="3.90.550.10">
    <property type="entry name" value="Spore Coat Polysaccharide Biosynthesis Protein SpsA, Chain A"/>
    <property type="match status" value="1"/>
</dbReference>
<dbReference type="EMBL" id="JBHULV010000049">
    <property type="protein sequence ID" value="MFD2732901.1"/>
    <property type="molecule type" value="Genomic_DNA"/>
</dbReference>
<keyword evidence="2" id="KW-1185">Reference proteome</keyword>
<comment type="caution">
    <text evidence="1">The sequence shown here is derived from an EMBL/GenBank/DDBJ whole genome shotgun (WGS) entry which is preliminary data.</text>
</comment>
<proteinExistence type="predicted"/>
<gene>
    <name evidence="1" type="ORF">ACFSSE_14415</name>
</gene>
<sequence>MNNLNNTCVLYFTTRLESEKFFSKNRKKQNAVQKFLFEKTLKEIQQSGLAYVISDGKTYGETFGNRINGAVTTIYQLGYQNVIIIGDDTPNLSAVNLLASKNNFENNILTIGPSADGGSYLISLDKESYQNGALENLDWQSNVFNNQLIENLQKLNKTYQLLPKFVDLNSQISINNFLAQTSNSSFYKILASIFSEIESCITEELISEEHPILNSADRGPPQFVIS</sequence>
<protein>
    <submittedName>
        <fullName evidence="1">DUF2064 domain-containing protein</fullName>
    </submittedName>
</protein>
<reference evidence="2" key="1">
    <citation type="journal article" date="2019" name="Int. J. Syst. Evol. Microbiol.">
        <title>The Global Catalogue of Microorganisms (GCM) 10K type strain sequencing project: providing services to taxonomists for standard genome sequencing and annotation.</title>
        <authorList>
            <consortium name="The Broad Institute Genomics Platform"/>
            <consortium name="The Broad Institute Genome Sequencing Center for Infectious Disease"/>
            <person name="Wu L."/>
            <person name="Ma J."/>
        </authorList>
    </citation>
    <scope>NUCLEOTIDE SEQUENCE [LARGE SCALE GENOMIC DNA]</scope>
    <source>
        <strain evidence="2">KCTC 42456</strain>
    </source>
</reference>
<accession>A0ABW5TUW3</accession>
<evidence type="ECO:0000313" key="1">
    <source>
        <dbReference type="EMBL" id="MFD2732901.1"/>
    </source>
</evidence>
<dbReference type="PANTHER" id="PTHR36529:SF1">
    <property type="entry name" value="GLYCOSYLTRANSFERASE"/>
    <property type="match status" value="1"/>
</dbReference>
<dbReference type="InterPro" id="IPR029044">
    <property type="entry name" value="Nucleotide-diphossugar_trans"/>
</dbReference>